<evidence type="ECO:0000313" key="4">
    <source>
        <dbReference type="EMBL" id="CAF4489059.1"/>
    </source>
</evidence>
<keyword evidence="6" id="KW-1185">Reference proteome</keyword>
<evidence type="ECO:0000313" key="2">
    <source>
        <dbReference type="EMBL" id="CAF3055607.1"/>
    </source>
</evidence>
<evidence type="ECO:0000313" key="3">
    <source>
        <dbReference type="EMBL" id="CAF4426258.1"/>
    </source>
</evidence>
<evidence type="ECO:0000313" key="5">
    <source>
        <dbReference type="Proteomes" id="UP000663825"/>
    </source>
</evidence>
<accession>A0A817MM09</accession>
<dbReference type="Proteomes" id="UP000663873">
    <property type="component" value="Unassembled WGS sequence"/>
</dbReference>
<dbReference type="InterPro" id="IPR003609">
    <property type="entry name" value="Pan_app"/>
</dbReference>
<dbReference type="AlphaFoldDB" id="A0A817MM09"/>
<evidence type="ECO:0000313" key="6">
    <source>
        <dbReference type="Proteomes" id="UP000663873"/>
    </source>
</evidence>
<reference evidence="2" key="1">
    <citation type="submission" date="2021-02" db="EMBL/GenBank/DDBJ databases">
        <authorList>
            <person name="Nowell W R."/>
        </authorList>
    </citation>
    <scope>NUCLEOTIDE SEQUENCE</scope>
</reference>
<name>A0A817MM09_9BILA</name>
<dbReference type="Proteomes" id="UP000663825">
    <property type="component" value="Unassembled WGS sequence"/>
</dbReference>
<dbReference type="Pfam" id="PF14295">
    <property type="entry name" value="PAN_4"/>
    <property type="match status" value="1"/>
</dbReference>
<dbReference type="EMBL" id="CAJOBO010003334">
    <property type="protein sequence ID" value="CAF4489059.1"/>
    <property type="molecule type" value="Genomic_DNA"/>
</dbReference>
<proteinExistence type="predicted"/>
<sequence>MKSLRDTLKLILYLLTIIAFLANIYPDFVRQDGVDYVGNDIPPFPVEAADYASCVLVCAKRSGCNAVTYKKTGKICIPKTRIGKDKVNNADAITGYNRKFISNLSGNMPYRPENSGKKSYHLKFIRV</sequence>
<dbReference type="Proteomes" id="UP000663851">
    <property type="component" value="Unassembled WGS sequence"/>
</dbReference>
<evidence type="ECO:0000259" key="1">
    <source>
        <dbReference type="Pfam" id="PF14295"/>
    </source>
</evidence>
<dbReference type="EMBL" id="CAJNXB010000451">
    <property type="protein sequence ID" value="CAF3055607.1"/>
    <property type="molecule type" value="Genomic_DNA"/>
</dbReference>
<protein>
    <recommendedName>
        <fullName evidence="1">Apple domain-containing protein</fullName>
    </recommendedName>
</protein>
<feature type="domain" description="Apple" evidence="1">
    <location>
        <begin position="34"/>
        <end position="72"/>
    </location>
</feature>
<dbReference type="EMBL" id="CAJOBP010004000">
    <property type="protein sequence ID" value="CAF4426258.1"/>
    <property type="molecule type" value="Genomic_DNA"/>
</dbReference>
<organism evidence="2 5">
    <name type="scientific">Rotaria socialis</name>
    <dbReference type="NCBI Taxonomy" id="392032"/>
    <lineage>
        <taxon>Eukaryota</taxon>
        <taxon>Metazoa</taxon>
        <taxon>Spiralia</taxon>
        <taxon>Gnathifera</taxon>
        <taxon>Rotifera</taxon>
        <taxon>Eurotatoria</taxon>
        <taxon>Bdelloidea</taxon>
        <taxon>Philodinida</taxon>
        <taxon>Philodinidae</taxon>
        <taxon>Rotaria</taxon>
    </lineage>
</organism>
<comment type="caution">
    <text evidence="2">The sequence shown here is derived from an EMBL/GenBank/DDBJ whole genome shotgun (WGS) entry which is preliminary data.</text>
</comment>
<dbReference type="Gene3D" id="3.50.4.10">
    <property type="entry name" value="Hepatocyte Growth Factor"/>
    <property type="match status" value="1"/>
</dbReference>
<gene>
    <name evidence="4" type="ORF">HFQ381_LOCUS26881</name>
    <name evidence="2" type="ORF">TIS948_LOCUS4268</name>
    <name evidence="3" type="ORF">UJA718_LOCUS20979</name>
</gene>